<dbReference type="AlphaFoldDB" id="A0A0V0RDZ9"/>
<protein>
    <submittedName>
        <fullName evidence="1">Uncharacterized protein</fullName>
    </submittedName>
</protein>
<reference evidence="1 2" key="1">
    <citation type="submission" date="2015-01" db="EMBL/GenBank/DDBJ databases">
        <title>Evolution of Trichinella species and genotypes.</title>
        <authorList>
            <person name="Korhonen P.K."/>
            <person name="Edoardo P."/>
            <person name="Giuseppe L.R."/>
            <person name="Gasser R.B."/>
        </authorList>
    </citation>
    <scope>NUCLEOTIDE SEQUENCE [LARGE SCALE GENOMIC DNA]</scope>
    <source>
        <strain evidence="1">ISS37</strain>
    </source>
</reference>
<accession>A0A0V0RDZ9</accession>
<evidence type="ECO:0000313" key="1">
    <source>
        <dbReference type="EMBL" id="KRX12726.1"/>
    </source>
</evidence>
<sequence>MVNSSYVGGRSRRGGGRRPAMFPVEMWSMHRWVVNEANRTNNYAEAAHRRFKAELGTGHPTIWKLNESLRKVQHTRGLIYEQLGAGLQPPMELKKCRDECYQQTDVDNLRFSSHHEVCQNWRKIQFCL</sequence>
<name>A0A0V0RDZ9_9BILA</name>
<comment type="caution">
    <text evidence="1">The sequence shown here is derived from an EMBL/GenBank/DDBJ whole genome shotgun (WGS) entry which is preliminary data.</text>
</comment>
<evidence type="ECO:0000313" key="2">
    <source>
        <dbReference type="Proteomes" id="UP000054630"/>
    </source>
</evidence>
<organism evidence="1 2">
    <name type="scientific">Trichinella nelsoni</name>
    <dbReference type="NCBI Taxonomy" id="6336"/>
    <lineage>
        <taxon>Eukaryota</taxon>
        <taxon>Metazoa</taxon>
        <taxon>Ecdysozoa</taxon>
        <taxon>Nematoda</taxon>
        <taxon>Enoplea</taxon>
        <taxon>Dorylaimia</taxon>
        <taxon>Trichinellida</taxon>
        <taxon>Trichinellidae</taxon>
        <taxon>Trichinella</taxon>
    </lineage>
</organism>
<gene>
    <name evidence="1" type="ORF">T07_9272</name>
</gene>
<keyword evidence="2" id="KW-1185">Reference proteome</keyword>
<dbReference type="EMBL" id="JYDL01000281">
    <property type="protein sequence ID" value="KRX12726.1"/>
    <property type="molecule type" value="Genomic_DNA"/>
</dbReference>
<dbReference type="OrthoDB" id="5860184at2759"/>
<dbReference type="Proteomes" id="UP000054630">
    <property type="component" value="Unassembled WGS sequence"/>
</dbReference>
<proteinExistence type="predicted"/>